<dbReference type="InterPro" id="IPR029028">
    <property type="entry name" value="Alpha/beta_knot_MTases"/>
</dbReference>
<dbReference type="GO" id="GO:0006396">
    <property type="term" value="P:RNA processing"/>
    <property type="evidence" value="ECO:0007669"/>
    <property type="project" value="InterPro"/>
</dbReference>
<dbReference type="InterPro" id="IPR051259">
    <property type="entry name" value="rRNA_Methyltransferase"/>
</dbReference>
<dbReference type="STRING" id="662755.CRES_0936"/>
<dbReference type="CDD" id="cd18095">
    <property type="entry name" value="SpoU-like_rRNA-MTase"/>
    <property type="match status" value="1"/>
</dbReference>
<dbReference type="GO" id="GO:0005737">
    <property type="term" value="C:cytoplasm"/>
    <property type="evidence" value="ECO:0007669"/>
    <property type="project" value="UniProtKB-ARBA"/>
</dbReference>
<dbReference type="Pfam" id="PF00588">
    <property type="entry name" value="SpoU_methylase"/>
    <property type="match status" value="1"/>
</dbReference>
<dbReference type="PANTHER" id="PTHR43191:SF2">
    <property type="entry name" value="RRNA METHYLTRANSFERASE 3, MITOCHONDRIAL"/>
    <property type="match status" value="1"/>
</dbReference>
<name>F8E0S5_CORRG</name>
<evidence type="ECO:0000313" key="5">
    <source>
        <dbReference type="EMBL" id="AEI09292.1"/>
    </source>
</evidence>
<dbReference type="eggNOG" id="COG0566">
    <property type="taxonomic scope" value="Bacteria"/>
</dbReference>
<evidence type="ECO:0000256" key="1">
    <source>
        <dbReference type="ARBA" id="ARBA00007228"/>
    </source>
</evidence>
<evidence type="ECO:0000256" key="3">
    <source>
        <dbReference type="ARBA" id="ARBA00022679"/>
    </source>
</evidence>
<sequence length="306" mass="31948">MGLAPAWASVVRRVPNPVLGLEASTVRNMSEPEIFTERTPRIVAAAKLHRAAARRKAGRFLAEGENAVTSALNHGSVIEIFVTESAAQRFSSLLDATSSTPISFISDRAADHLSETVTSTGLFALCNSQLSDLTAVVESAKKNLPLIAVPVETGEPGNAGTLIRVSDALGAAGVVFAGQSVDPLGGKAVRASAGSIFHLPVAREAGVADVIDRLHEEGFTVMATAMDGDVSLEEASTSEPGEKPILAQPTAWLFGNEAHGLGHWQDLADLRISIPMRGRAESMNLATAASICLYQSANALARAADC</sequence>
<dbReference type="KEGG" id="crd:CRES_0936"/>
<dbReference type="EC" id="2.1.1.-" evidence="5"/>
<dbReference type="InterPro" id="IPR053888">
    <property type="entry name" value="MRM3-like_sub_bind"/>
</dbReference>
<dbReference type="PANTHER" id="PTHR43191">
    <property type="entry name" value="RRNA METHYLTRANSFERASE 3"/>
    <property type="match status" value="1"/>
</dbReference>
<dbReference type="InterPro" id="IPR029064">
    <property type="entry name" value="Ribosomal_eL30-like_sf"/>
</dbReference>
<evidence type="ECO:0000313" key="6">
    <source>
        <dbReference type="Proteomes" id="UP000000492"/>
    </source>
</evidence>
<dbReference type="AlphaFoldDB" id="F8E0S5"/>
<proteinExistence type="inferred from homology"/>
<dbReference type="InterPro" id="IPR029026">
    <property type="entry name" value="tRNA_m1G_MTases_N"/>
</dbReference>
<keyword evidence="3 5" id="KW-0808">Transferase</keyword>
<gene>
    <name evidence="5" type="primary">tsnR</name>
    <name evidence="5" type="ordered locus">CRES_0936</name>
</gene>
<dbReference type="Gene3D" id="3.40.1280.10">
    <property type="match status" value="1"/>
</dbReference>
<dbReference type="InterPro" id="IPR001537">
    <property type="entry name" value="SpoU_MeTrfase"/>
</dbReference>
<dbReference type="HOGENOM" id="CLU_021322_3_1_11"/>
<dbReference type="GO" id="GO:0032259">
    <property type="term" value="P:methylation"/>
    <property type="evidence" value="ECO:0007669"/>
    <property type="project" value="UniProtKB-KW"/>
</dbReference>
<dbReference type="SUPFAM" id="SSF75217">
    <property type="entry name" value="alpha/beta knot"/>
    <property type="match status" value="1"/>
</dbReference>
<evidence type="ECO:0000256" key="2">
    <source>
        <dbReference type="ARBA" id="ARBA00022603"/>
    </source>
</evidence>
<dbReference type="Proteomes" id="UP000000492">
    <property type="component" value="Chromosome"/>
</dbReference>
<feature type="domain" description="RNA 2-O ribose methyltransferase substrate binding" evidence="4">
    <location>
        <begin position="61"/>
        <end position="132"/>
    </location>
</feature>
<dbReference type="Pfam" id="PF22435">
    <property type="entry name" value="MRM3-like_sub_bind"/>
    <property type="match status" value="1"/>
</dbReference>
<comment type="similarity">
    <text evidence="1">Belongs to the class IV-like SAM-binding methyltransferase superfamily. RNA methyltransferase TrmH family.</text>
</comment>
<accession>F8E0S5</accession>
<protein>
    <submittedName>
        <fullName evidence="5">23S ribosomal RNA methyltransferase</fullName>
        <ecNumber evidence="5">2.1.1.-</ecNumber>
    </submittedName>
</protein>
<organism evidence="5 6">
    <name type="scientific">Corynebacterium resistens (strain DSM 45100 / JCM 12819 / GTC 2026 / SICGH 158)</name>
    <dbReference type="NCBI Taxonomy" id="662755"/>
    <lineage>
        <taxon>Bacteria</taxon>
        <taxon>Bacillati</taxon>
        <taxon>Actinomycetota</taxon>
        <taxon>Actinomycetes</taxon>
        <taxon>Mycobacteriales</taxon>
        <taxon>Corynebacteriaceae</taxon>
        <taxon>Corynebacterium</taxon>
    </lineage>
</organism>
<keyword evidence="2 5" id="KW-0489">Methyltransferase</keyword>
<keyword evidence="6" id="KW-1185">Reference proteome</keyword>
<reference evidence="5 6" key="1">
    <citation type="journal article" date="2012" name="BMC Genomics">
        <title>Complete genome sequence, lifestyle, and multi-drug resistance of the human pathogen Corynebacterium resistens DSM 45100 isolated from blood samples of a leukemia patient.</title>
        <authorList>
            <person name="Schroder J."/>
            <person name="Maus I."/>
            <person name="Meyer K."/>
            <person name="Wordemann S."/>
            <person name="Blom J."/>
            <person name="Jaenicke S."/>
            <person name="Schneider J."/>
            <person name="Trost E."/>
            <person name="Tauch A."/>
        </authorList>
    </citation>
    <scope>NUCLEOTIDE SEQUENCE [LARGE SCALE GENOMIC DNA]</scope>
    <source>
        <strain evidence="6">DSM 45100 / JCM 12819 / CCUG 50093 / GTC 2026 / SICGH 158</strain>
    </source>
</reference>
<evidence type="ECO:0000259" key="4">
    <source>
        <dbReference type="SMART" id="SM00967"/>
    </source>
</evidence>
<dbReference type="SUPFAM" id="SSF55315">
    <property type="entry name" value="L30e-like"/>
    <property type="match status" value="1"/>
</dbReference>
<dbReference type="InterPro" id="IPR013123">
    <property type="entry name" value="SpoU_subst-bd"/>
</dbReference>
<dbReference type="GO" id="GO:0003723">
    <property type="term" value="F:RNA binding"/>
    <property type="evidence" value="ECO:0007669"/>
    <property type="project" value="InterPro"/>
</dbReference>
<dbReference type="EMBL" id="CP002857">
    <property type="protein sequence ID" value="AEI09292.1"/>
    <property type="molecule type" value="Genomic_DNA"/>
</dbReference>
<dbReference type="Gene3D" id="3.30.1330.30">
    <property type="match status" value="1"/>
</dbReference>
<dbReference type="GO" id="GO:0008173">
    <property type="term" value="F:RNA methyltransferase activity"/>
    <property type="evidence" value="ECO:0007669"/>
    <property type="project" value="InterPro"/>
</dbReference>
<dbReference type="SMART" id="SM00967">
    <property type="entry name" value="SpoU_sub_bind"/>
    <property type="match status" value="1"/>
</dbReference>